<comment type="caution">
    <text evidence="2">The sequence shown here is derived from an EMBL/GenBank/DDBJ whole genome shotgun (WGS) entry which is preliminary data.</text>
</comment>
<keyword evidence="3" id="KW-1185">Reference proteome</keyword>
<name>A0ABR4APK0_9LECA</name>
<feature type="region of interest" description="Disordered" evidence="1">
    <location>
        <begin position="1"/>
        <end position="28"/>
    </location>
</feature>
<evidence type="ECO:0000313" key="2">
    <source>
        <dbReference type="EMBL" id="KAL2046594.1"/>
    </source>
</evidence>
<evidence type="ECO:0000256" key="1">
    <source>
        <dbReference type="SAM" id="MobiDB-lite"/>
    </source>
</evidence>
<proteinExistence type="predicted"/>
<evidence type="ECO:0000313" key="3">
    <source>
        <dbReference type="Proteomes" id="UP001590951"/>
    </source>
</evidence>
<gene>
    <name evidence="2" type="ORF">ABVK25_011719</name>
</gene>
<sequence length="127" mass="14183">MRGQALNDSKKHLQNQQQELAHQERSNKERIEALEREEQMKHLAELTRQKRGDLAGSRESWPGYRSKSTPRAKLESIVIGFTQDDNAPSKPAPSISGWHGPLTTNSRAPGAHANAEVNENSEHPSPN</sequence>
<protein>
    <submittedName>
        <fullName evidence="2">Uncharacterized protein</fullName>
    </submittedName>
</protein>
<reference evidence="2 3" key="1">
    <citation type="submission" date="2024-09" db="EMBL/GenBank/DDBJ databases">
        <title>Rethinking Asexuality: The Enigmatic Case of Functional Sexual Genes in Lepraria (Stereocaulaceae).</title>
        <authorList>
            <person name="Doellman M."/>
            <person name="Sun Y."/>
            <person name="Barcenas-Pena A."/>
            <person name="Lumbsch H.T."/>
            <person name="Grewe F."/>
        </authorList>
    </citation>
    <scope>NUCLEOTIDE SEQUENCE [LARGE SCALE GENOMIC DNA]</scope>
    <source>
        <strain evidence="2 3">Grewe 0041</strain>
    </source>
</reference>
<feature type="region of interest" description="Disordered" evidence="1">
    <location>
        <begin position="45"/>
        <end position="127"/>
    </location>
</feature>
<dbReference type="EMBL" id="JBHFEH010000112">
    <property type="protein sequence ID" value="KAL2046594.1"/>
    <property type="molecule type" value="Genomic_DNA"/>
</dbReference>
<accession>A0ABR4APK0</accession>
<dbReference type="Proteomes" id="UP001590951">
    <property type="component" value="Unassembled WGS sequence"/>
</dbReference>
<organism evidence="2 3">
    <name type="scientific">Lepraria finkii</name>
    <dbReference type="NCBI Taxonomy" id="1340010"/>
    <lineage>
        <taxon>Eukaryota</taxon>
        <taxon>Fungi</taxon>
        <taxon>Dikarya</taxon>
        <taxon>Ascomycota</taxon>
        <taxon>Pezizomycotina</taxon>
        <taxon>Lecanoromycetes</taxon>
        <taxon>OSLEUM clade</taxon>
        <taxon>Lecanoromycetidae</taxon>
        <taxon>Lecanorales</taxon>
        <taxon>Lecanorineae</taxon>
        <taxon>Stereocaulaceae</taxon>
        <taxon>Lepraria</taxon>
    </lineage>
</organism>